<evidence type="ECO:0000313" key="3">
    <source>
        <dbReference type="Proteomes" id="UP000076717"/>
    </source>
</evidence>
<name>A0A168GB64_9MICO</name>
<sequence length="68" mass="7381">MNMWAKGMPLDAVLRESDMAAGDFVRWAKQTIDLLDQLSVVAEGKVGRAARTALDLVRRGIVAHSTVA</sequence>
<accession>A0A168GB64</accession>
<organism evidence="2 3">
    <name type="scientific">Rathayibacter tanaceti</name>
    <dbReference type="NCBI Taxonomy" id="1671680"/>
    <lineage>
        <taxon>Bacteria</taxon>
        <taxon>Bacillati</taxon>
        <taxon>Actinomycetota</taxon>
        <taxon>Actinomycetes</taxon>
        <taxon>Micrococcales</taxon>
        <taxon>Microbacteriaceae</taxon>
        <taxon>Rathayibacter</taxon>
    </lineage>
</organism>
<evidence type="ECO:0000259" key="1">
    <source>
        <dbReference type="SMART" id="SM01142"/>
    </source>
</evidence>
<evidence type="ECO:0000313" key="2">
    <source>
        <dbReference type="EMBL" id="KZX22814.1"/>
    </source>
</evidence>
<dbReference type="Gene3D" id="1.10.3380.30">
    <property type="match status" value="1"/>
</dbReference>
<dbReference type="PATRIC" id="fig|1671680.3.peg.34"/>
<dbReference type="Pfam" id="PF08148">
    <property type="entry name" value="DSHCT"/>
    <property type="match status" value="1"/>
</dbReference>
<protein>
    <submittedName>
        <fullName evidence="2">DSHCT (NUC185) domain protein</fullName>
    </submittedName>
</protein>
<feature type="domain" description="ATP-dependent RNA helicase Ski2/MTR4 C-terminal" evidence="1">
    <location>
        <begin position="1"/>
        <end position="67"/>
    </location>
</feature>
<gene>
    <name evidence="2" type="ORF">ACH61_00034</name>
</gene>
<dbReference type="SMART" id="SM01142">
    <property type="entry name" value="DSHCT"/>
    <property type="match status" value="1"/>
</dbReference>
<reference evidence="2 3" key="1">
    <citation type="submission" date="2015-08" db="EMBL/GenBank/DDBJ databases">
        <title>Draft Genome Sequence of Rathayibacter sp. Strain VKM Ac-2596 Isolated from Leaf Gall Induced by Plant-Parasitic Nematodes.</title>
        <authorList>
            <person name="Vasilenko O.V."/>
            <person name="Starodumova I.P."/>
            <person name="Tarlachkov S.V."/>
            <person name="Dorofeeva L.V."/>
            <person name="Evtushenko L.I."/>
        </authorList>
    </citation>
    <scope>NUCLEOTIDE SEQUENCE [LARGE SCALE GENOMIC DNA]</scope>
    <source>
        <strain evidence="2 3">VKM Ac-2596</strain>
    </source>
</reference>
<dbReference type="InterPro" id="IPR012961">
    <property type="entry name" value="Ski2/MTR4_C"/>
</dbReference>
<dbReference type="AlphaFoldDB" id="A0A168GB64"/>
<keyword evidence="3" id="KW-1185">Reference proteome</keyword>
<comment type="caution">
    <text evidence="2">The sequence shown here is derived from an EMBL/GenBank/DDBJ whole genome shotgun (WGS) entry which is preliminary data.</text>
</comment>
<proteinExistence type="predicted"/>
<dbReference type="Proteomes" id="UP000076717">
    <property type="component" value="Unassembled WGS sequence"/>
</dbReference>
<dbReference type="EMBL" id="LIIN01000001">
    <property type="protein sequence ID" value="KZX22814.1"/>
    <property type="molecule type" value="Genomic_DNA"/>
</dbReference>